<proteinExistence type="predicted"/>
<reference evidence="1" key="1">
    <citation type="submission" date="2020-11" db="EMBL/GenBank/DDBJ databases">
        <authorList>
            <consortium name="DOE Joint Genome Institute"/>
            <person name="Ahrendt S."/>
            <person name="Riley R."/>
            <person name="Andreopoulos W."/>
            <person name="Labutti K."/>
            <person name="Pangilinan J."/>
            <person name="Ruiz-Duenas F.J."/>
            <person name="Barrasa J.M."/>
            <person name="Sanchez-Garcia M."/>
            <person name="Camarero S."/>
            <person name="Miyauchi S."/>
            <person name="Serrano A."/>
            <person name="Linde D."/>
            <person name="Babiker R."/>
            <person name="Drula E."/>
            <person name="Ayuso-Fernandez I."/>
            <person name="Pacheco R."/>
            <person name="Padilla G."/>
            <person name="Ferreira P."/>
            <person name="Barriuso J."/>
            <person name="Kellner H."/>
            <person name="Castanera R."/>
            <person name="Alfaro M."/>
            <person name="Ramirez L."/>
            <person name="Pisabarro A.G."/>
            <person name="Kuo A."/>
            <person name="Tritt A."/>
            <person name="Lipzen A."/>
            <person name="He G."/>
            <person name="Yan M."/>
            <person name="Ng V."/>
            <person name="Cullen D."/>
            <person name="Martin F."/>
            <person name="Rosso M.-N."/>
            <person name="Henrissat B."/>
            <person name="Hibbett D."/>
            <person name="Martinez A.T."/>
            <person name="Grigoriev I.V."/>
        </authorList>
    </citation>
    <scope>NUCLEOTIDE SEQUENCE</scope>
    <source>
        <strain evidence="1">CIRM-BRFM 674</strain>
    </source>
</reference>
<keyword evidence="2" id="KW-1185">Reference proteome</keyword>
<dbReference type="EMBL" id="MU155226">
    <property type="protein sequence ID" value="KAF9478802.1"/>
    <property type="molecule type" value="Genomic_DNA"/>
</dbReference>
<dbReference type="AlphaFoldDB" id="A0A9P5Z068"/>
<evidence type="ECO:0000313" key="2">
    <source>
        <dbReference type="Proteomes" id="UP000807469"/>
    </source>
</evidence>
<dbReference type="Proteomes" id="UP000807469">
    <property type="component" value="Unassembled WGS sequence"/>
</dbReference>
<gene>
    <name evidence="1" type="ORF">BDN70DRAFT_725113</name>
</gene>
<organism evidence="1 2">
    <name type="scientific">Pholiota conissans</name>
    <dbReference type="NCBI Taxonomy" id="109636"/>
    <lineage>
        <taxon>Eukaryota</taxon>
        <taxon>Fungi</taxon>
        <taxon>Dikarya</taxon>
        <taxon>Basidiomycota</taxon>
        <taxon>Agaricomycotina</taxon>
        <taxon>Agaricomycetes</taxon>
        <taxon>Agaricomycetidae</taxon>
        <taxon>Agaricales</taxon>
        <taxon>Agaricineae</taxon>
        <taxon>Strophariaceae</taxon>
        <taxon>Pholiota</taxon>
    </lineage>
</organism>
<accession>A0A9P5Z068</accession>
<sequence length="185" mass="21253">MRYDAMHALNPVRFTKITQMMLCSDGLHQHRPSVNHRKEEKILFQSPHAIQNAPFMKLDMKFAAIYIQSCRCITFWIIDLFPSAIYHLPSFDISLPINTLSFTSLSICSYDSSYHFVPLPIYAPFIHTSTCYINYQNIDVAAARCPLCSLPSCASHTSHALWTFHFIQPLGTVMQNFLEVIAYLQ</sequence>
<name>A0A9P5Z068_9AGAR</name>
<protein>
    <submittedName>
        <fullName evidence="1">Uncharacterized protein</fullName>
    </submittedName>
</protein>
<comment type="caution">
    <text evidence="1">The sequence shown here is derived from an EMBL/GenBank/DDBJ whole genome shotgun (WGS) entry which is preliminary data.</text>
</comment>
<evidence type="ECO:0000313" key="1">
    <source>
        <dbReference type="EMBL" id="KAF9478802.1"/>
    </source>
</evidence>